<feature type="non-terminal residue" evidence="4">
    <location>
        <position position="1"/>
    </location>
</feature>
<protein>
    <recommendedName>
        <fullName evidence="3">Tyr recombinase domain-containing protein</fullName>
    </recommendedName>
</protein>
<feature type="domain" description="Tyr recombinase" evidence="3">
    <location>
        <begin position="35"/>
        <end position="234"/>
    </location>
</feature>
<evidence type="ECO:0000256" key="1">
    <source>
        <dbReference type="ARBA" id="ARBA00023125"/>
    </source>
</evidence>
<dbReference type="SUPFAM" id="SSF56349">
    <property type="entry name" value="DNA breaking-rejoining enzymes"/>
    <property type="match status" value="1"/>
</dbReference>
<feature type="non-terminal residue" evidence="4">
    <location>
        <position position="234"/>
    </location>
</feature>
<dbReference type="InterPro" id="IPR050090">
    <property type="entry name" value="Tyrosine_recombinase_XerCD"/>
</dbReference>
<dbReference type="Gene3D" id="1.10.443.10">
    <property type="entry name" value="Intergrase catalytic core"/>
    <property type="match status" value="1"/>
</dbReference>
<organism evidence="4">
    <name type="scientific">marine metagenome</name>
    <dbReference type="NCBI Taxonomy" id="408172"/>
    <lineage>
        <taxon>unclassified sequences</taxon>
        <taxon>metagenomes</taxon>
        <taxon>ecological metagenomes</taxon>
    </lineage>
</organism>
<dbReference type="GO" id="GO:0003677">
    <property type="term" value="F:DNA binding"/>
    <property type="evidence" value="ECO:0007669"/>
    <property type="project" value="UniProtKB-KW"/>
</dbReference>
<dbReference type="EMBL" id="UINC01220484">
    <property type="protein sequence ID" value="SVE48414.1"/>
    <property type="molecule type" value="Genomic_DNA"/>
</dbReference>
<evidence type="ECO:0000313" key="4">
    <source>
        <dbReference type="EMBL" id="SVE48414.1"/>
    </source>
</evidence>
<dbReference type="Pfam" id="PF00589">
    <property type="entry name" value="Phage_integrase"/>
    <property type="match status" value="1"/>
</dbReference>
<evidence type="ECO:0000259" key="3">
    <source>
        <dbReference type="PROSITE" id="PS51898"/>
    </source>
</evidence>
<accession>A0A383DVS6</accession>
<dbReference type="CDD" id="cd01184">
    <property type="entry name" value="INT_C_like_1"/>
    <property type="match status" value="1"/>
</dbReference>
<dbReference type="PROSITE" id="PS51898">
    <property type="entry name" value="TYR_RECOMBINASE"/>
    <property type="match status" value="1"/>
</dbReference>
<dbReference type="InterPro" id="IPR011010">
    <property type="entry name" value="DNA_brk_join_enz"/>
</dbReference>
<dbReference type="InterPro" id="IPR002104">
    <property type="entry name" value="Integrase_catalytic"/>
</dbReference>
<dbReference type="GO" id="GO:0015074">
    <property type="term" value="P:DNA integration"/>
    <property type="evidence" value="ECO:0007669"/>
    <property type="project" value="InterPro"/>
</dbReference>
<reference evidence="4" key="1">
    <citation type="submission" date="2018-05" db="EMBL/GenBank/DDBJ databases">
        <authorList>
            <person name="Lanie J.A."/>
            <person name="Ng W.-L."/>
            <person name="Kazmierczak K.M."/>
            <person name="Andrzejewski T.M."/>
            <person name="Davidsen T.M."/>
            <person name="Wayne K.J."/>
            <person name="Tettelin H."/>
            <person name="Glass J.I."/>
            <person name="Rusch D."/>
            <person name="Podicherti R."/>
            <person name="Tsui H.-C.T."/>
            <person name="Winkler M.E."/>
        </authorList>
    </citation>
    <scope>NUCLEOTIDE SEQUENCE</scope>
</reference>
<dbReference type="AlphaFoldDB" id="A0A383DVS6"/>
<evidence type="ECO:0000256" key="2">
    <source>
        <dbReference type="ARBA" id="ARBA00023172"/>
    </source>
</evidence>
<dbReference type="GO" id="GO:0006310">
    <property type="term" value="P:DNA recombination"/>
    <property type="evidence" value="ECO:0007669"/>
    <property type="project" value="UniProtKB-KW"/>
</dbReference>
<dbReference type="PANTHER" id="PTHR30349">
    <property type="entry name" value="PHAGE INTEGRASE-RELATED"/>
    <property type="match status" value="1"/>
</dbReference>
<dbReference type="InterPro" id="IPR013762">
    <property type="entry name" value="Integrase-like_cat_sf"/>
</dbReference>
<keyword evidence="2" id="KW-0233">DNA recombination</keyword>
<proteinExistence type="predicted"/>
<gene>
    <name evidence="4" type="ORF">METZ01_LOCUS501268</name>
</gene>
<dbReference type="PANTHER" id="PTHR30349:SF41">
    <property type="entry name" value="INTEGRASE_RECOMBINASE PROTEIN MJ0367-RELATED"/>
    <property type="match status" value="1"/>
</dbReference>
<sequence length="234" mass="27767">LGYLSSFMIWCVNNGYSNQNPFTGMKIKQQKSARDERNRFTEQELKEIFTKRNYLEYTKPSKDRYCWYWAPLILITSGLRANEICALYLDNIRQIKGNHREKRWCFDIKEEINRPDKRLKNNASRRIIPIHDIILDLGFIDFLNLIKKDPERKRVFEELTYSEGTYAKSISRFWNNRYLPLLGLKNPKTGLHSLRHTVIDHLKQKGVEPHFINELVGHSQGNISLDRYGKGYNP</sequence>
<keyword evidence="1" id="KW-0238">DNA-binding</keyword>
<name>A0A383DVS6_9ZZZZ</name>